<dbReference type="PROSITE" id="PS50850">
    <property type="entry name" value="MFS"/>
    <property type="match status" value="1"/>
</dbReference>
<dbReference type="GO" id="GO:0022857">
    <property type="term" value="F:transmembrane transporter activity"/>
    <property type="evidence" value="ECO:0007669"/>
    <property type="project" value="InterPro"/>
</dbReference>
<feature type="transmembrane region" description="Helical" evidence="6">
    <location>
        <begin position="319"/>
        <end position="338"/>
    </location>
</feature>
<dbReference type="PANTHER" id="PTHR43124">
    <property type="entry name" value="PURINE EFFLUX PUMP PBUE"/>
    <property type="match status" value="1"/>
</dbReference>
<evidence type="ECO:0000256" key="1">
    <source>
        <dbReference type="ARBA" id="ARBA00004651"/>
    </source>
</evidence>
<dbReference type="RefSeq" id="WP_123637788.1">
    <property type="nucleotide sequence ID" value="NZ_RJUK01000001.1"/>
</dbReference>
<comment type="subcellular location">
    <subcellularLocation>
        <location evidence="1">Cell membrane</location>
        <topology evidence="1">Multi-pass membrane protein</topology>
    </subcellularLocation>
</comment>
<feature type="transmembrane region" description="Helical" evidence="6">
    <location>
        <begin position="171"/>
        <end position="190"/>
    </location>
</feature>
<feature type="transmembrane region" description="Helical" evidence="6">
    <location>
        <begin position="376"/>
        <end position="398"/>
    </location>
</feature>
<keyword evidence="9" id="KW-1185">Reference proteome</keyword>
<evidence type="ECO:0000313" key="8">
    <source>
        <dbReference type="EMBL" id="ROQ20676.1"/>
    </source>
</evidence>
<dbReference type="AlphaFoldDB" id="A0A3N1P7F2"/>
<name>A0A3N1P7F2_9GAMM</name>
<evidence type="ECO:0000256" key="2">
    <source>
        <dbReference type="ARBA" id="ARBA00022475"/>
    </source>
</evidence>
<keyword evidence="4 6" id="KW-1133">Transmembrane helix</keyword>
<feature type="transmembrane region" description="Helical" evidence="6">
    <location>
        <begin position="256"/>
        <end position="281"/>
    </location>
</feature>
<feature type="transmembrane region" description="Helical" evidence="6">
    <location>
        <begin position="103"/>
        <end position="120"/>
    </location>
</feature>
<feature type="transmembrane region" description="Helical" evidence="6">
    <location>
        <begin position="224"/>
        <end position="244"/>
    </location>
</feature>
<feature type="transmembrane region" description="Helical" evidence="6">
    <location>
        <begin position="53"/>
        <end position="73"/>
    </location>
</feature>
<feature type="transmembrane region" description="Helical" evidence="6">
    <location>
        <begin position="350"/>
        <end position="370"/>
    </location>
</feature>
<sequence>MQNYFRFIAQSWPLLAFGFISIFWGNFGQSFFISWYGTPIQESLGLSAGRYGSLYSIATLTSGLLIMVFGGLIDRLPLRFFASLSAVGLTLAGIVMALAYHPLLLLLGLFLLRFCGQGLLPHTAQTTMARYFDRDRGKALSVSASGVPVGEVILPIAAVALITLIGWRGSWGVIALLTVVVYIPLMLWLLKQAPVDTRSRPATADAEVLKRSAGRRDMLKDYRFWLALPTVLGGPFMVTGIFIQQGFILAEKDWSAAWLASCFIIYGVTHWVAQLVTGILIDRFSAQTVLRFVLVPLTGAVFVLAYLEGNWVAPPFMMLLAMTIGSGSPVGGALWAEVYGTAKLGSIRSLMSSLMIISTAISPFLFGVLIDRDLTALQIFSGTGWVLIAALILVQFSYKPQQTKQ</sequence>
<dbReference type="InterPro" id="IPR020846">
    <property type="entry name" value="MFS_dom"/>
</dbReference>
<feature type="transmembrane region" description="Helical" evidence="6">
    <location>
        <begin position="140"/>
        <end position="165"/>
    </location>
</feature>
<dbReference type="GO" id="GO:0005886">
    <property type="term" value="C:plasma membrane"/>
    <property type="evidence" value="ECO:0007669"/>
    <property type="project" value="UniProtKB-SubCell"/>
</dbReference>
<dbReference type="Pfam" id="PF07690">
    <property type="entry name" value="MFS_1"/>
    <property type="match status" value="1"/>
</dbReference>
<dbReference type="InterPro" id="IPR050189">
    <property type="entry name" value="MFS_Efflux_Transporters"/>
</dbReference>
<dbReference type="EMBL" id="RJUK01000001">
    <property type="protein sequence ID" value="ROQ20676.1"/>
    <property type="molecule type" value="Genomic_DNA"/>
</dbReference>
<dbReference type="Proteomes" id="UP000273643">
    <property type="component" value="Unassembled WGS sequence"/>
</dbReference>
<comment type="caution">
    <text evidence="8">The sequence shown here is derived from an EMBL/GenBank/DDBJ whole genome shotgun (WGS) entry which is preliminary data.</text>
</comment>
<feature type="transmembrane region" description="Helical" evidence="6">
    <location>
        <begin position="288"/>
        <end position="307"/>
    </location>
</feature>
<dbReference type="InterPro" id="IPR011701">
    <property type="entry name" value="MFS"/>
</dbReference>
<evidence type="ECO:0000256" key="3">
    <source>
        <dbReference type="ARBA" id="ARBA00022692"/>
    </source>
</evidence>
<feature type="transmembrane region" description="Helical" evidence="6">
    <location>
        <begin position="80"/>
        <end position="97"/>
    </location>
</feature>
<evidence type="ECO:0000313" key="9">
    <source>
        <dbReference type="Proteomes" id="UP000273643"/>
    </source>
</evidence>
<evidence type="ECO:0000256" key="5">
    <source>
        <dbReference type="ARBA" id="ARBA00023136"/>
    </source>
</evidence>
<dbReference type="InterPro" id="IPR036259">
    <property type="entry name" value="MFS_trans_sf"/>
</dbReference>
<keyword evidence="5 6" id="KW-0472">Membrane</keyword>
<protein>
    <submittedName>
        <fullName evidence="8">Putative MFS family arabinose efflux permease</fullName>
    </submittedName>
</protein>
<gene>
    <name evidence="8" type="ORF">EDC38_1289</name>
</gene>
<keyword evidence="3 6" id="KW-0812">Transmembrane</keyword>
<evidence type="ECO:0000259" key="7">
    <source>
        <dbReference type="PROSITE" id="PS50850"/>
    </source>
</evidence>
<feature type="transmembrane region" description="Helical" evidence="6">
    <location>
        <begin position="12"/>
        <end position="33"/>
    </location>
</feature>
<dbReference type="SUPFAM" id="SSF103473">
    <property type="entry name" value="MFS general substrate transporter"/>
    <property type="match status" value="1"/>
</dbReference>
<reference evidence="8 9" key="1">
    <citation type="submission" date="2018-11" db="EMBL/GenBank/DDBJ databases">
        <title>Genomic Encyclopedia of Type Strains, Phase IV (KMG-IV): sequencing the most valuable type-strain genomes for metagenomic binning, comparative biology and taxonomic classification.</title>
        <authorList>
            <person name="Goeker M."/>
        </authorList>
    </citation>
    <scope>NUCLEOTIDE SEQUENCE [LARGE SCALE GENOMIC DNA]</scope>
    <source>
        <strain evidence="8 9">DSM 16974</strain>
    </source>
</reference>
<feature type="domain" description="Major facilitator superfamily (MFS) profile" evidence="7">
    <location>
        <begin position="14"/>
        <end position="402"/>
    </location>
</feature>
<accession>A0A3N1P7F2</accession>
<evidence type="ECO:0000256" key="6">
    <source>
        <dbReference type="SAM" id="Phobius"/>
    </source>
</evidence>
<dbReference type="PANTHER" id="PTHR43124:SF3">
    <property type="entry name" value="CHLORAMPHENICOL EFFLUX PUMP RV0191"/>
    <property type="match status" value="1"/>
</dbReference>
<evidence type="ECO:0000256" key="4">
    <source>
        <dbReference type="ARBA" id="ARBA00022989"/>
    </source>
</evidence>
<dbReference type="OrthoDB" id="1404228at2"/>
<keyword evidence="2" id="KW-1003">Cell membrane</keyword>
<organism evidence="8 9">
    <name type="scientific">Marinimicrobium koreense</name>
    <dbReference type="NCBI Taxonomy" id="306545"/>
    <lineage>
        <taxon>Bacteria</taxon>
        <taxon>Pseudomonadati</taxon>
        <taxon>Pseudomonadota</taxon>
        <taxon>Gammaproteobacteria</taxon>
        <taxon>Cellvibrionales</taxon>
        <taxon>Cellvibrionaceae</taxon>
        <taxon>Marinimicrobium</taxon>
    </lineage>
</organism>
<dbReference type="Gene3D" id="1.20.1250.20">
    <property type="entry name" value="MFS general substrate transporter like domains"/>
    <property type="match status" value="2"/>
</dbReference>
<proteinExistence type="predicted"/>